<keyword evidence="2" id="KW-1133">Transmembrane helix</keyword>
<proteinExistence type="predicted"/>
<feature type="transmembrane region" description="Helical" evidence="2">
    <location>
        <begin position="62"/>
        <end position="88"/>
    </location>
</feature>
<dbReference type="OrthoDB" id="5401332at2759"/>
<feature type="compositionally biased region" description="Polar residues" evidence="1">
    <location>
        <begin position="406"/>
        <end position="427"/>
    </location>
</feature>
<organism evidence="3 4">
    <name type="scientific">Escovopsis weberi</name>
    <dbReference type="NCBI Taxonomy" id="150374"/>
    <lineage>
        <taxon>Eukaryota</taxon>
        <taxon>Fungi</taxon>
        <taxon>Dikarya</taxon>
        <taxon>Ascomycota</taxon>
        <taxon>Pezizomycotina</taxon>
        <taxon>Sordariomycetes</taxon>
        <taxon>Hypocreomycetidae</taxon>
        <taxon>Hypocreales</taxon>
        <taxon>Hypocreaceae</taxon>
        <taxon>Escovopsis</taxon>
    </lineage>
</organism>
<dbReference type="InterPro" id="IPR037504">
    <property type="entry name" value="PSI_induc_2"/>
</dbReference>
<sequence length="461" mass="50577">MAQSLRGGVWGTMKRTVVDSLTAEILRRDAIASVEDKADDIKQTFTHWNICMTKDYCKWPAVGVIIILSLIIIGVTICIIRCCCLGLSCCCSCFRCLKCCGNCCGCCDSPGDRPHKYSHEPFGDQQKKPGAGYRQQAPMEAHFPPPPPTAHSVKPSYSGPPQYAEFDMKRPDPDALPAMPSWEESQSKKMMVEELEMDNLPQKEPPVMQRMPPQRGPMPGNNPYAVSELPGHGYNMQQGNAANYMNAHGNVYDQGQQHGYDQGLGHMPQGHDMDQPYGGHSAMPAVSRHPTAPIQTAYGPRQLIRQAPTHTSMQATVFELDGHDRFPVDTTSGHYGADPQQNGYADMPPYASPPQSQGPRSPPLQGDYGHPPAAMPSPRSPNLMGNVPARVDSPRTIAYKTYNPAPENNPSITNNGGFDFNSGYSRPQTHDEPEVPDAYPGYKAYNSSTPGTPVQQRRHLA</sequence>
<dbReference type="EMBL" id="LGSR01000020">
    <property type="protein sequence ID" value="KOS18947.1"/>
    <property type="molecule type" value="Genomic_DNA"/>
</dbReference>
<dbReference type="GO" id="GO:0005886">
    <property type="term" value="C:plasma membrane"/>
    <property type="evidence" value="ECO:0007669"/>
    <property type="project" value="TreeGrafter"/>
</dbReference>
<feature type="compositionally biased region" description="Basic and acidic residues" evidence="1">
    <location>
        <begin position="118"/>
        <end position="127"/>
    </location>
</feature>
<name>A0A0M8MXN9_ESCWE</name>
<keyword evidence="2" id="KW-0812">Transmembrane</keyword>
<protein>
    <recommendedName>
        <fullName evidence="5">Fibroin-3 related protein</fullName>
    </recommendedName>
</protein>
<keyword evidence="2" id="KW-0472">Membrane</keyword>
<accession>A0A0M8MXN9</accession>
<evidence type="ECO:0000313" key="3">
    <source>
        <dbReference type="EMBL" id="KOS18947.1"/>
    </source>
</evidence>
<evidence type="ECO:0008006" key="5">
    <source>
        <dbReference type="Google" id="ProtNLM"/>
    </source>
</evidence>
<reference evidence="3 4" key="1">
    <citation type="submission" date="2015-07" db="EMBL/GenBank/DDBJ databases">
        <title>The genome of the fungus Escovopsis weberi, a specialized disease agent of ant agriculture.</title>
        <authorList>
            <person name="de Man T.J."/>
            <person name="Stajich J.E."/>
            <person name="Kubicek C.P."/>
            <person name="Chenthamara K."/>
            <person name="Atanasova L."/>
            <person name="Druzhinina I.S."/>
            <person name="Birnbaum S."/>
            <person name="Barribeau S.M."/>
            <person name="Teiling C."/>
            <person name="Suen G."/>
            <person name="Currie C."/>
            <person name="Gerardo N.M."/>
        </authorList>
    </citation>
    <scope>NUCLEOTIDE SEQUENCE [LARGE SCALE GENOMIC DNA]</scope>
</reference>
<gene>
    <name evidence="3" type="ORF">ESCO_000864</name>
</gene>
<dbReference type="AlphaFoldDB" id="A0A0M8MXN9"/>
<feature type="region of interest" description="Disordered" evidence="1">
    <location>
        <begin position="118"/>
        <end position="156"/>
    </location>
</feature>
<dbReference type="PANTHER" id="PTHR40018">
    <property type="entry name" value="[PSI+] INDUCTION PROTEIN 2"/>
    <property type="match status" value="1"/>
</dbReference>
<evidence type="ECO:0000256" key="2">
    <source>
        <dbReference type="SAM" id="Phobius"/>
    </source>
</evidence>
<evidence type="ECO:0000256" key="1">
    <source>
        <dbReference type="SAM" id="MobiDB-lite"/>
    </source>
</evidence>
<comment type="caution">
    <text evidence="3">The sequence shown here is derived from an EMBL/GenBank/DDBJ whole genome shotgun (WGS) entry which is preliminary data.</text>
</comment>
<evidence type="ECO:0000313" key="4">
    <source>
        <dbReference type="Proteomes" id="UP000053831"/>
    </source>
</evidence>
<feature type="compositionally biased region" description="Polar residues" evidence="1">
    <location>
        <begin position="445"/>
        <end position="455"/>
    </location>
</feature>
<dbReference type="Proteomes" id="UP000053831">
    <property type="component" value="Unassembled WGS sequence"/>
</dbReference>
<feature type="compositionally biased region" description="Polar residues" evidence="1">
    <location>
        <begin position="329"/>
        <end position="343"/>
    </location>
</feature>
<dbReference type="GO" id="GO:0005935">
    <property type="term" value="C:cellular bud neck"/>
    <property type="evidence" value="ECO:0007669"/>
    <property type="project" value="TreeGrafter"/>
</dbReference>
<feature type="compositionally biased region" description="Low complexity" evidence="1">
    <location>
        <begin position="353"/>
        <end position="365"/>
    </location>
</feature>
<dbReference type="PANTHER" id="PTHR40018:SF1">
    <property type="entry name" value="[PSI+] INDUCTION PROTEIN 2"/>
    <property type="match status" value="1"/>
</dbReference>
<feature type="region of interest" description="Disordered" evidence="1">
    <location>
        <begin position="324"/>
        <end position="461"/>
    </location>
</feature>
<keyword evidence="4" id="KW-1185">Reference proteome</keyword>